<comment type="similarity">
    <text evidence="11">Belongs to the methylthiotransferase family. MiaB subfamily.</text>
</comment>
<dbReference type="InterPro" id="IPR006638">
    <property type="entry name" value="Elp3/MiaA/NifB-like_rSAM"/>
</dbReference>
<evidence type="ECO:0000256" key="4">
    <source>
        <dbReference type="ARBA" id="ARBA00022679"/>
    </source>
</evidence>
<comment type="subcellular location">
    <subcellularLocation>
        <location evidence="11">Cytoplasm</location>
    </subcellularLocation>
</comment>
<dbReference type="GO" id="GO:0035597">
    <property type="term" value="F:tRNA-2-methylthio-N(6)-dimethylallyladenosine(37) synthase activity"/>
    <property type="evidence" value="ECO:0007669"/>
    <property type="project" value="UniProtKB-EC"/>
</dbReference>
<dbReference type="InterPro" id="IPR005839">
    <property type="entry name" value="Methylthiotransferase"/>
</dbReference>
<keyword evidence="3 11" id="KW-0963">Cytoplasm</keyword>
<name>A0ABT8DRX3_9BURK</name>
<dbReference type="NCBIfam" id="TIGR00089">
    <property type="entry name" value="MiaB/RimO family radical SAM methylthiotransferase"/>
    <property type="match status" value="1"/>
</dbReference>
<dbReference type="PANTHER" id="PTHR43020:SF2">
    <property type="entry name" value="MITOCHONDRIAL TRNA METHYLTHIOTRANSFERASE CDK5RAP1"/>
    <property type="match status" value="1"/>
</dbReference>
<protein>
    <recommendedName>
        <fullName evidence="10 11">tRNA-2-methylthio-N(6)-dimethylallyladenosine synthase</fullName>
        <ecNumber evidence="10 11">2.8.4.3</ecNumber>
    </recommendedName>
    <alternativeName>
        <fullName evidence="11">(Dimethylallyl)adenosine tRNA methylthiotransferase MiaB</fullName>
    </alternativeName>
    <alternativeName>
        <fullName evidence="11">tRNA-i(6)A37 methylthiotransferase</fullName>
    </alternativeName>
</protein>
<dbReference type="EMBL" id="JAUHHC010000003">
    <property type="protein sequence ID" value="MDN3921071.1"/>
    <property type="molecule type" value="Genomic_DNA"/>
</dbReference>
<evidence type="ECO:0000256" key="3">
    <source>
        <dbReference type="ARBA" id="ARBA00022490"/>
    </source>
</evidence>
<dbReference type="CDD" id="cd01335">
    <property type="entry name" value="Radical_SAM"/>
    <property type="match status" value="1"/>
</dbReference>
<dbReference type="InterPro" id="IPR006463">
    <property type="entry name" value="MiaB_methiolase"/>
</dbReference>
<accession>A0ABT8DRX3</accession>
<sequence length="448" mass="50108">MSTKKVFIKTFGCQMNEYDSDKMADVMGAAQGYEKTDDPEQADLILFNTCSVREKAQEKVFSDLGRVKHLKAKGVMIGVGGCVASQEGAAIIERAPYVDVVFGPQTLHRLPQMLAARQEQRRPQVDISFPEIEKFDNLPPAKVEGASAFVSIMEGCSKYCSYCVVPYTRGEEVSRPFEDVLTEIAGLADQGVMEINLLGQNVNAYRGRMGDTSEYADLALLLEYAAEIPGIQRLRFTTSHPNEFSQRLVEAYAKVPQLVNHLHLPVQHGSDRILMAMKRGYTALEFKSTIRKLRAIRPDIRIASDFIVGFPGETQEDHDKLMKLVHDVGFDQSFSFIFSPRPGTPAAALEDLTPYEEKVRRLQELQAAIEAHAVTISEKMVGKTERILVSGHSRKDPNELMGRTECNRIVNFKGQPRLMNQLIDVRITQAFAHSLRGEVLINEDLVNA</sequence>
<dbReference type="Gene3D" id="3.80.30.20">
    <property type="entry name" value="tm_1862 like domain"/>
    <property type="match status" value="1"/>
</dbReference>
<evidence type="ECO:0000259" key="13">
    <source>
        <dbReference type="PROSITE" id="PS51449"/>
    </source>
</evidence>
<feature type="domain" description="MTTase N-terminal" evidence="13">
    <location>
        <begin position="4"/>
        <end position="119"/>
    </location>
</feature>
<feature type="binding site" evidence="11">
    <location>
        <position position="13"/>
    </location>
    <ligand>
        <name>[4Fe-4S] cluster</name>
        <dbReference type="ChEBI" id="CHEBI:49883"/>
        <label>1</label>
    </ligand>
</feature>
<evidence type="ECO:0000256" key="5">
    <source>
        <dbReference type="ARBA" id="ARBA00022691"/>
    </source>
</evidence>
<dbReference type="SFLD" id="SFLDF00273">
    <property type="entry name" value="(dimethylallyl)adenosine_tRNA"/>
    <property type="match status" value="1"/>
</dbReference>
<comment type="caution">
    <text evidence="15">The sequence shown here is derived from an EMBL/GenBank/DDBJ whole genome shotgun (WGS) entry which is preliminary data.</text>
</comment>
<evidence type="ECO:0000259" key="12">
    <source>
        <dbReference type="PROSITE" id="PS50926"/>
    </source>
</evidence>
<dbReference type="InterPro" id="IPR020612">
    <property type="entry name" value="Methylthiotransferase_CS"/>
</dbReference>
<dbReference type="InterPro" id="IPR002792">
    <property type="entry name" value="TRAM_dom"/>
</dbReference>
<keyword evidence="6 11" id="KW-0819">tRNA processing</keyword>
<keyword evidence="8 11" id="KW-0408">Iron</keyword>
<dbReference type="SMART" id="SM00729">
    <property type="entry name" value="Elp3"/>
    <property type="match status" value="1"/>
</dbReference>
<dbReference type="InterPro" id="IPR007197">
    <property type="entry name" value="rSAM"/>
</dbReference>
<dbReference type="SUPFAM" id="SSF102114">
    <property type="entry name" value="Radical SAM enzymes"/>
    <property type="match status" value="1"/>
</dbReference>
<evidence type="ECO:0000259" key="14">
    <source>
        <dbReference type="PROSITE" id="PS51918"/>
    </source>
</evidence>
<dbReference type="SFLD" id="SFLDG01082">
    <property type="entry name" value="B12-binding_domain_containing"/>
    <property type="match status" value="1"/>
</dbReference>
<dbReference type="Pfam" id="PF00919">
    <property type="entry name" value="UPF0004"/>
    <property type="match status" value="1"/>
</dbReference>
<evidence type="ECO:0000313" key="15">
    <source>
        <dbReference type="EMBL" id="MDN3921071.1"/>
    </source>
</evidence>
<feature type="binding site" evidence="11">
    <location>
        <position position="50"/>
    </location>
    <ligand>
        <name>[4Fe-4S] cluster</name>
        <dbReference type="ChEBI" id="CHEBI:49883"/>
        <label>1</label>
    </ligand>
</feature>
<dbReference type="Pfam" id="PF01938">
    <property type="entry name" value="TRAM"/>
    <property type="match status" value="1"/>
</dbReference>
<keyword evidence="5 11" id="KW-0949">S-adenosyl-L-methionine</keyword>
<evidence type="ECO:0000256" key="9">
    <source>
        <dbReference type="ARBA" id="ARBA00023014"/>
    </source>
</evidence>
<dbReference type="NCBIfam" id="TIGR01574">
    <property type="entry name" value="miaB-methiolase"/>
    <property type="match status" value="1"/>
</dbReference>
<comment type="catalytic activity">
    <reaction evidence="11">
        <text>N(6)-dimethylallyladenosine(37) in tRNA + (sulfur carrier)-SH + AH2 + 2 S-adenosyl-L-methionine = 2-methylsulfanyl-N(6)-dimethylallyladenosine(37) in tRNA + (sulfur carrier)-H + 5'-deoxyadenosine + L-methionine + A + S-adenosyl-L-homocysteine + 2 H(+)</text>
        <dbReference type="Rhea" id="RHEA:37067"/>
        <dbReference type="Rhea" id="RHEA-COMP:10375"/>
        <dbReference type="Rhea" id="RHEA-COMP:10376"/>
        <dbReference type="Rhea" id="RHEA-COMP:14737"/>
        <dbReference type="Rhea" id="RHEA-COMP:14739"/>
        <dbReference type="ChEBI" id="CHEBI:13193"/>
        <dbReference type="ChEBI" id="CHEBI:15378"/>
        <dbReference type="ChEBI" id="CHEBI:17319"/>
        <dbReference type="ChEBI" id="CHEBI:17499"/>
        <dbReference type="ChEBI" id="CHEBI:29917"/>
        <dbReference type="ChEBI" id="CHEBI:57844"/>
        <dbReference type="ChEBI" id="CHEBI:57856"/>
        <dbReference type="ChEBI" id="CHEBI:59789"/>
        <dbReference type="ChEBI" id="CHEBI:64428"/>
        <dbReference type="ChEBI" id="CHEBI:74415"/>
        <dbReference type="ChEBI" id="CHEBI:74417"/>
        <dbReference type="EC" id="2.8.4.3"/>
    </reaction>
</comment>
<keyword evidence="9 11" id="KW-0411">Iron-sulfur</keyword>
<feature type="binding site" evidence="11">
    <location>
        <position position="82"/>
    </location>
    <ligand>
        <name>[4Fe-4S] cluster</name>
        <dbReference type="ChEBI" id="CHEBI:49883"/>
        <label>1</label>
    </ligand>
</feature>
<dbReference type="HAMAP" id="MF_01864">
    <property type="entry name" value="tRNA_metthiotr_MiaB"/>
    <property type="match status" value="1"/>
</dbReference>
<feature type="domain" description="TRAM" evidence="12">
    <location>
        <begin position="378"/>
        <end position="441"/>
    </location>
</feature>
<evidence type="ECO:0000256" key="10">
    <source>
        <dbReference type="ARBA" id="ARBA00033765"/>
    </source>
</evidence>
<dbReference type="PROSITE" id="PS01278">
    <property type="entry name" value="MTTASE_RADICAL"/>
    <property type="match status" value="1"/>
</dbReference>
<organism evidence="15 16">
    <name type="scientific">Roseateles violae</name>
    <dbReference type="NCBI Taxonomy" id="3058042"/>
    <lineage>
        <taxon>Bacteria</taxon>
        <taxon>Pseudomonadati</taxon>
        <taxon>Pseudomonadota</taxon>
        <taxon>Betaproteobacteria</taxon>
        <taxon>Burkholderiales</taxon>
        <taxon>Sphaerotilaceae</taxon>
        <taxon>Roseateles</taxon>
    </lineage>
</organism>
<reference evidence="15 16" key="1">
    <citation type="submission" date="2023-06" db="EMBL/GenBank/DDBJ databases">
        <title>Pelomonas sp. PFR6 16S ribosomal RNA gene Genome sequencing and assembly.</title>
        <authorList>
            <person name="Woo H."/>
        </authorList>
    </citation>
    <scope>NUCLEOTIDE SEQUENCE [LARGE SCALE GENOMIC DNA]</scope>
    <source>
        <strain evidence="15 16">PFR6</strain>
    </source>
</reference>
<keyword evidence="4 11" id="KW-0808">Transferase</keyword>
<dbReference type="Pfam" id="PF04055">
    <property type="entry name" value="Radical_SAM"/>
    <property type="match status" value="1"/>
</dbReference>
<keyword evidence="2 11" id="KW-0004">4Fe-4S</keyword>
<comment type="subunit">
    <text evidence="11">Monomer.</text>
</comment>
<dbReference type="SFLD" id="SFLDS00029">
    <property type="entry name" value="Radical_SAM"/>
    <property type="match status" value="1"/>
</dbReference>
<gene>
    <name evidence="11 15" type="primary">miaB</name>
    <name evidence="15" type="ORF">QWJ38_12335</name>
</gene>
<evidence type="ECO:0000313" key="16">
    <source>
        <dbReference type="Proteomes" id="UP001228044"/>
    </source>
</evidence>
<feature type="binding site" evidence="11">
    <location>
        <position position="163"/>
    </location>
    <ligand>
        <name>[4Fe-4S] cluster</name>
        <dbReference type="ChEBI" id="CHEBI:49883"/>
        <label>2</label>
        <note>4Fe-4S-S-AdoMet</note>
    </ligand>
</feature>
<dbReference type="InterPro" id="IPR023404">
    <property type="entry name" value="rSAM_horseshoe"/>
</dbReference>
<dbReference type="SFLD" id="SFLDG01061">
    <property type="entry name" value="methylthiotransferase"/>
    <property type="match status" value="1"/>
</dbReference>
<dbReference type="InterPro" id="IPR013848">
    <property type="entry name" value="Methylthiotransferase_N"/>
</dbReference>
<comment type="function">
    <text evidence="1 11">Catalyzes the methylthiolation of N6-(dimethylallyl)adenosine (i(6)A), leading to the formation of 2-methylthio-N6-(dimethylallyl)adenosine (ms(2)i(6)A) at position 37 in tRNAs that read codons beginning with uridine.</text>
</comment>
<dbReference type="RefSeq" id="WP_290359384.1">
    <property type="nucleotide sequence ID" value="NZ_JAUHHC010000003.1"/>
</dbReference>
<proteinExistence type="inferred from homology"/>
<dbReference type="PROSITE" id="PS51918">
    <property type="entry name" value="RADICAL_SAM"/>
    <property type="match status" value="1"/>
</dbReference>
<evidence type="ECO:0000256" key="6">
    <source>
        <dbReference type="ARBA" id="ARBA00022694"/>
    </source>
</evidence>
<dbReference type="PANTHER" id="PTHR43020">
    <property type="entry name" value="CDK5 REGULATORY SUBUNIT-ASSOCIATED PROTEIN 1"/>
    <property type="match status" value="1"/>
</dbReference>
<dbReference type="PROSITE" id="PS51449">
    <property type="entry name" value="MTTASE_N"/>
    <property type="match status" value="1"/>
</dbReference>
<evidence type="ECO:0000256" key="11">
    <source>
        <dbReference type="HAMAP-Rule" id="MF_01864"/>
    </source>
</evidence>
<dbReference type="PROSITE" id="PS50926">
    <property type="entry name" value="TRAM"/>
    <property type="match status" value="1"/>
</dbReference>
<dbReference type="Proteomes" id="UP001228044">
    <property type="component" value="Unassembled WGS sequence"/>
</dbReference>
<feature type="domain" description="Radical SAM core" evidence="14">
    <location>
        <begin position="142"/>
        <end position="377"/>
    </location>
</feature>
<keyword evidence="7 11" id="KW-0479">Metal-binding</keyword>
<comment type="cofactor">
    <cofactor evidence="11">
        <name>[4Fe-4S] cluster</name>
        <dbReference type="ChEBI" id="CHEBI:49883"/>
    </cofactor>
    <text evidence="11">Binds 2 [4Fe-4S] clusters. One cluster is coordinated with 3 cysteines and an exchangeable S-adenosyl-L-methionine.</text>
</comment>
<evidence type="ECO:0000256" key="8">
    <source>
        <dbReference type="ARBA" id="ARBA00023004"/>
    </source>
</evidence>
<dbReference type="EC" id="2.8.4.3" evidence="10 11"/>
<dbReference type="InterPro" id="IPR038135">
    <property type="entry name" value="Methylthiotransferase_N_sf"/>
</dbReference>
<evidence type="ECO:0000256" key="2">
    <source>
        <dbReference type="ARBA" id="ARBA00022485"/>
    </source>
</evidence>
<keyword evidence="16" id="KW-1185">Reference proteome</keyword>
<evidence type="ECO:0000256" key="1">
    <source>
        <dbReference type="ARBA" id="ARBA00003234"/>
    </source>
</evidence>
<feature type="binding site" evidence="11">
    <location>
        <position position="156"/>
    </location>
    <ligand>
        <name>[4Fe-4S] cluster</name>
        <dbReference type="ChEBI" id="CHEBI:49883"/>
        <label>2</label>
        <note>4Fe-4S-S-AdoMet</note>
    </ligand>
</feature>
<feature type="binding site" evidence="11">
    <location>
        <position position="160"/>
    </location>
    <ligand>
        <name>[4Fe-4S] cluster</name>
        <dbReference type="ChEBI" id="CHEBI:49883"/>
        <label>2</label>
        <note>4Fe-4S-S-AdoMet</note>
    </ligand>
</feature>
<dbReference type="Gene3D" id="3.40.50.12160">
    <property type="entry name" value="Methylthiotransferase, N-terminal domain"/>
    <property type="match status" value="1"/>
</dbReference>
<dbReference type="InterPro" id="IPR058240">
    <property type="entry name" value="rSAM_sf"/>
</dbReference>
<evidence type="ECO:0000256" key="7">
    <source>
        <dbReference type="ARBA" id="ARBA00022723"/>
    </source>
</evidence>